<evidence type="ECO:0000259" key="2">
    <source>
        <dbReference type="PROSITE" id="PS00028"/>
    </source>
</evidence>
<feature type="compositionally biased region" description="Low complexity" evidence="1">
    <location>
        <begin position="20"/>
        <end position="30"/>
    </location>
</feature>
<sequence length="333" mass="37634">MEESGGRPRYPKQGGRERVAVANEAEAWRNQDSGRGYSPKPERGGQGKRGGHGGFYRASPKKGGMGPLSSSPGGAVFKRGQSPSQREGFQRPRYPESQQADGLVEGREENWRERPSQRWRRTSQGEDPGEDWEQGRRDNADNTAPSSGGKNCRNRDRRRGLREEDRGLVVDESALSTQELLGLKRAEEKIGREEIFRLKKRSRSNPSAVYTCSLCEVLLDSVSEAHRHIKDKWHKRRAKERREEVMLTDLVPPGAEQVVAVGVALEGVVRERGMSDQDVENRRRIVSNMQEVLMSVLPGERTTGVDWRGRRVYLYAVCIHTVCWVCSLQNLAR</sequence>
<dbReference type="Proteomes" id="UP000808372">
    <property type="component" value="Chromosome 1"/>
</dbReference>
<dbReference type="SUPFAM" id="SSF57667">
    <property type="entry name" value="beta-beta-alpha zinc fingers"/>
    <property type="match status" value="1"/>
</dbReference>
<dbReference type="KEGG" id="snh:120050024"/>
<accession>A0A8U0QZR1</accession>
<evidence type="ECO:0000256" key="1">
    <source>
        <dbReference type="SAM" id="MobiDB-lite"/>
    </source>
</evidence>
<organism evidence="3 4">
    <name type="scientific">Salvelinus namaycush</name>
    <name type="common">Lake trout</name>
    <name type="synonym">Salmo namaycush</name>
    <dbReference type="NCBI Taxonomy" id="8040"/>
    <lineage>
        <taxon>Eukaryota</taxon>
        <taxon>Metazoa</taxon>
        <taxon>Chordata</taxon>
        <taxon>Craniata</taxon>
        <taxon>Vertebrata</taxon>
        <taxon>Euteleostomi</taxon>
        <taxon>Actinopterygii</taxon>
        <taxon>Neopterygii</taxon>
        <taxon>Teleostei</taxon>
        <taxon>Protacanthopterygii</taxon>
        <taxon>Salmoniformes</taxon>
        <taxon>Salmonidae</taxon>
        <taxon>Salmoninae</taxon>
        <taxon>Salvelinus</taxon>
    </lineage>
</organism>
<feature type="region of interest" description="Disordered" evidence="1">
    <location>
        <begin position="1"/>
        <end position="160"/>
    </location>
</feature>
<evidence type="ECO:0000313" key="4">
    <source>
        <dbReference type="RefSeq" id="XP_038852550.1"/>
    </source>
</evidence>
<dbReference type="Pfam" id="PF19088">
    <property type="entry name" value="TUTase"/>
    <property type="match status" value="1"/>
</dbReference>
<reference evidence="4" key="1">
    <citation type="submission" date="2025-08" db="UniProtKB">
        <authorList>
            <consortium name="RefSeq"/>
        </authorList>
    </citation>
    <scope>IDENTIFICATION</scope>
    <source>
        <tissue evidence="4">White muscle</tissue>
    </source>
</reference>
<dbReference type="RefSeq" id="XP_038852550.1">
    <property type="nucleotide sequence ID" value="XM_038996622.1"/>
</dbReference>
<dbReference type="PROSITE" id="PS00028">
    <property type="entry name" value="ZINC_FINGER_C2H2_1"/>
    <property type="match status" value="1"/>
</dbReference>
<dbReference type="InterPro" id="IPR013087">
    <property type="entry name" value="Znf_C2H2_type"/>
</dbReference>
<gene>
    <name evidence="4" type="primary">LOC120050024</name>
</gene>
<proteinExistence type="predicted"/>
<dbReference type="GO" id="GO:0016779">
    <property type="term" value="F:nucleotidyltransferase activity"/>
    <property type="evidence" value="ECO:0007669"/>
    <property type="project" value="InterPro"/>
</dbReference>
<dbReference type="InterPro" id="IPR036236">
    <property type="entry name" value="Znf_C2H2_sf"/>
</dbReference>
<feature type="domain" description="C2H2-type" evidence="2">
    <location>
        <begin position="212"/>
        <end position="234"/>
    </location>
</feature>
<dbReference type="AlphaFoldDB" id="A0A8U0QZR1"/>
<feature type="compositionally biased region" description="Basic and acidic residues" evidence="1">
    <location>
        <begin position="104"/>
        <end position="116"/>
    </location>
</feature>
<keyword evidence="3" id="KW-1185">Reference proteome</keyword>
<protein>
    <submittedName>
        <fullName evidence="4">Terminal uridylyltransferase 7-like</fullName>
    </submittedName>
</protein>
<name>A0A8U0QZR1_SALNM</name>
<evidence type="ECO:0000313" key="3">
    <source>
        <dbReference type="Proteomes" id="UP000808372"/>
    </source>
</evidence>
<dbReference type="InterPro" id="IPR045100">
    <property type="entry name" value="TUT4/7_NTP_transf"/>
</dbReference>
<dbReference type="GeneID" id="120050024"/>